<evidence type="ECO:0008006" key="3">
    <source>
        <dbReference type="Google" id="ProtNLM"/>
    </source>
</evidence>
<accession>A0AAD9J948</accession>
<evidence type="ECO:0000313" key="1">
    <source>
        <dbReference type="EMBL" id="KAK2147980.1"/>
    </source>
</evidence>
<protein>
    <recommendedName>
        <fullName evidence="3">Endonuclease/exonuclease/phosphatase domain-containing protein</fullName>
    </recommendedName>
</protein>
<sequence length="191" mass="22311">MTIRLIMLYCTPKAPKGTDFFSDFADITNQYSFMSEKLLIVGDYNIHWDCNENAITKRFIDLLDSTNLVQRMSEPTHGDAHISDLAVTRRDENSIHMTSVYSMISDNIAIHIHRNMSMPPRPTRIISFRKIRAIDQNCLADDTERVQFYDTLQWNSMPWCVNTIQLWVPFWTNMTHSKDIPCSLNHPLVLR</sequence>
<dbReference type="InterPro" id="IPR036691">
    <property type="entry name" value="Endo/exonu/phosph_ase_sf"/>
</dbReference>
<gene>
    <name evidence="1" type="ORF">LSH36_524g01058</name>
</gene>
<dbReference type="PANTHER" id="PTHR46670">
    <property type="entry name" value="ENDO/EXONUCLEASE/PHOSPHATASE DOMAIN-CONTAINING PROTEIN"/>
    <property type="match status" value="1"/>
</dbReference>
<reference evidence="1" key="1">
    <citation type="journal article" date="2023" name="Mol. Biol. Evol.">
        <title>Third-Generation Sequencing Reveals the Adaptive Role of the Epigenome in Three Deep-Sea Polychaetes.</title>
        <authorList>
            <person name="Perez M."/>
            <person name="Aroh O."/>
            <person name="Sun Y."/>
            <person name="Lan Y."/>
            <person name="Juniper S.K."/>
            <person name="Young C.R."/>
            <person name="Angers B."/>
            <person name="Qian P.Y."/>
        </authorList>
    </citation>
    <scope>NUCLEOTIDE SEQUENCE</scope>
    <source>
        <strain evidence="1">P08H-3</strain>
    </source>
</reference>
<dbReference type="Proteomes" id="UP001208570">
    <property type="component" value="Unassembled WGS sequence"/>
</dbReference>
<organism evidence="1 2">
    <name type="scientific">Paralvinella palmiformis</name>
    <dbReference type="NCBI Taxonomy" id="53620"/>
    <lineage>
        <taxon>Eukaryota</taxon>
        <taxon>Metazoa</taxon>
        <taxon>Spiralia</taxon>
        <taxon>Lophotrochozoa</taxon>
        <taxon>Annelida</taxon>
        <taxon>Polychaeta</taxon>
        <taxon>Sedentaria</taxon>
        <taxon>Canalipalpata</taxon>
        <taxon>Terebellida</taxon>
        <taxon>Terebelliformia</taxon>
        <taxon>Alvinellidae</taxon>
        <taxon>Paralvinella</taxon>
    </lineage>
</organism>
<keyword evidence="2" id="KW-1185">Reference proteome</keyword>
<comment type="caution">
    <text evidence="1">The sequence shown here is derived from an EMBL/GenBank/DDBJ whole genome shotgun (WGS) entry which is preliminary data.</text>
</comment>
<evidence type="ECO:0000313" key="2">
    <source>
        <dbReference type="Proteomes" id="UP001208570"/>
    </source>
</evidence>
<dbReference type="PANTHER" id="PTHR46670:SF3">
    <property type="entry name" value="ENDONUCLEASE_EXONUCLEASE_PHOSPHATASE DOMAIN-CONTAINING PROTEIN"/>
    <property type="match status" value="1"/>
</dbReference>
<dbReference type="Gene3D" id="3.60.10.10">
    <property type="entry name" value="Endonuclease/exonuclease/phosphatase"/>
    <property type="match status" value="1"/>
</dbReference>
<dbReference type="EMBL" id="JAODUP010000524">
    <property type="protein sequence ID" value="KAK2147980.1"/>
    <property type="molecule type" value="Genomic_DNA"/>
</dbReference>
<proteinExistence type="predicted"/>
<name>A0AAD9J948_9ANNE</name>
<dbReference type="AlphaFoldDB" id="A0AAD9J948"/>